<proteinExistence type="predicted"/>
<reference evidence="1" key="1">
    <citation type="journal article" date="2021" name="Open Biol.">
        <title>Shared evolutionary footprints suggest mitochondrial oxidative damage underlies multiple complex I losses in fungi.</title>
        <authorList>
            <person name="Schikora-Tamarit M.A."/>
            <person name="Marcet-Houben M."/>
            <person name="Nosek J."/>
            <person name="Gabaldon T."/>
        </authorList>
    </citation>
    <scope>NUCLEOTIDE SEQUENCE</scope>
    <source>
        <strain evidence="1">NCAIM Y.01608</strain>
    </source>
</reference>
<dbReference type="Proteomes" id="UP000788993">
    <property type="component" value="Unassembled WGS sequence"/>
</dbReference>
<accession>A0A9P8SYU5</accession>
<keyword evidence="2" id="KW-1185">Reference proteome</keyword>
<reference evidence="1" key="2">
    <citation type="submission" date="2021-01" db="EMBL/GenBank/DDBJ databases">
        <authorList>
            <person name="Schikora-Tamarit M.A."/>
        </authorList>
    </citation>
    <scope>NUCLEOTIDE SEQUENCE</scope>
    <source>
        <strain evidence="1">NCAIM Y.01608</strain>
    </source>
</reference>
<name>A0A9P8SYU5_9ASCO</name>
<organism evidence="1 2">
    <name type="scientific">Ogataea polymorpha</name>
    <dbReference type="NCBI Taxonomy" id="460523"/>
    <lineage>
        <taxon>Eukaryota</taxon>
        <taxon>Fungi</taxon>
        <taxon>Dikarya</taxon>
        <taxon>Ascomycota</taxon>
        <taxon>Saccharomycotina</taxon>
        <taxon>Pichiomycetes</taxon>
        <taxon>Pichiales</taxon>
        <taxon>Pichiaceae</taxon>
        <taxon>Ogataea</taxon>
    </lineage>
</organism>
<evidence type="ECO:0000313" key="2">
    <source>
        <dbReference type="Proteomes" id="UP000788993"/>
    </source>
</evidence>
<comment type="caution">
    <text evidence="1">The sequence shown here is derived from an EMBL/GenBank/DDBJ whole genome shotgun (WGS) entry which is preliminary data.</text>
</comment>
<sequence length="135" mass="14736">MRVVVLVATAVQLREIAGVDFILQVEPLKLVESFFPCWWQLARSVGQARYIDVKTGGGVDEPSVNGVVAITATAVMKIRTHVQQIASRAVDVHDKRLVVVTCKTQQTGLGDLDVEVEVPIEDETVELVAKQRSVG</sequence>
<gene>
    <name evidence="1" type="ORF">OGATHE_006577</name>
</gene>
<evidence type="ECO:0000313" key="1">
    <source>
        <dbReference type="EMBL" id="KAH3658851.1"/>
    </source>
</evidence>
<dbReference type="EMBL" id="JAEUBD010001571">
    <property type="protein sequence ID" value="KAH3658851.1"/>
    <property type="molecule type" value="Genomic_DNA"/>
</dbReference>
<protein>
    <submittedName>
        <fullName evidence="1">Uncharacterized protein</fullName>
    </submittedName>
</protein>
<dbReference type="AlphaFoldDB" id="A0A9P8SYU5"/>